<protein>
    <submittedName>
        <fullName evidence="2">TIGR04197 family type VII secretion effector</fullName>
    </submittedName>
</protein>
<evidence type="ECO:0000256" key="1">
    <source>
        <dbReference type="SAM" id="MobiDB-lite"/>
    </source>
</evidence>
<accession>A0A927UA15</accession>
<gene>
    <name evidence="2" type="ORF">E7272_04310</name>
</gene>
<dbReference type="AlphaFoldDB" id="A0A927UA15"/>
<dbReference type="Proteomes" id="UP000766246">
    <property type="component" value="Unassembled WGS sequence"/>
</dbReference>
<evidence type="ECO:0000313" key="3">
    <source>
        <dbReference type="Proteomes" id="UP000766246"/>
    </source>
</evidence>
<proteinExistence type="predicted"/>
<feature type="region of interest" description="Disordered" evidence="1">
    <location>
        <begin position="1"/>
        <end position="22"/>
    </location>
</feature>
<dbReference type="NCBIfam" id="TIGR04197">
    <property type="entry name" value="T7SS_SACOL2603"/>
    <property type="match status" value="1"/>
</dbReference>
<feature type="compositionally biased region" description="Low complexity" evidence="1">
    <location>
        <begin position="9"/>
        <end position="22"/>
    </location>
</feature>
<comment type="caution">
    <text evidence="2">The sequence shown here is derived from an EMBL/GenBank/DDBJ whole genome shotgun (WGS) entry which is preliminary data.</text>
</comment>
<sequence>MSGKNPTINVSQSNVSTQSSSVDSAASYLEMKDLSSKDSKSTISANGNGKQAYLEGQLLLQSLGETLDAEASNIESLGEDFKQYDEMLSGFWELGER</sequence>
<dbReference type="EMBL" id="SVER01000009">
    <property type="protein sequence ID" value="MBE5919048.1"/>
    <property type="molecule type" value="Genomic_DNA"/>
</dbReference>
<reference evidence="2" key="1">
    <citation type="submission" date="2019-04" db="EMBL/GenBank/DDBJ databases">
        <title>Evolution of Biomass-Degrading Anaerobic Consortia Revealed by Metagenomics.</title>
        <authorList>
            <person name="Peng X."/>
        </authorList>
    </citation>
    <scope>NUCLEOTIDE SEQUENCE</scope>
    <source>
        <strain evidence="2">SIG311</strain>
    </source>
</reference>
<name>A0A927UA15_9FIRM</name>
<dbReference type="InterPro" id="IPR021477">
    <property type="entry name" value="TVIIS_effector_SACOL2603_fam"/>
</dbReference>
<organism evidence="2 3">
    <name type="scientific">Pseudobutyrivibrio ruminis</name>
    <dbReference type="NCBI Taxonomy" id="46206"/>
    <lineage>
        <taxon>Bacteria</taxon>
        <taxon>Bacillati</taxon>
        <taxon>Bacillota</taxon>
        <taxon>Clostridia</taxon>
        <taxon>Lachnospirales</taxon>
        <taxon>Lachnospiraceae</taxon>
        <taxon>Pseudobutyrivibrio</taxon>
    </lineage>
</organism>
<evidence type="ECO:0000313" key="2">
    <source>
        <dbReference type="EMBL" id="MBE5919048.1"/>
    </source>
</evidence>